<evidence type="ECO:0008006" key="3">
    <source>
        <dbReference type="Google" id="ProtNLM"/>
    </source>
</evidence>
<proteinExistence type="predicted"/>
<accession>A0ABR3C2K8</accession>
<evidence type="ECO:0000313" key="2">
    <source>
        <dbReference type="Proteomes" id="UP001430584"/>
    </source>
</evidence>
<dbReference type="GeneID" id="92013477"/>
<dbReference type="RefSeq" id="XP_066628739.1">
    <property type="nucleotide sequence ID" value="XM_066780793.1"/>
</dbReference>
<organism evidence="1 2">
    <name type="scientific">Diplodia seriata</name>
    <dbReference type="NCBI Taxonomy" id="420778"/>
    <lineage>
        <taxon>Eukaryota</taxon>
        <taxon>Fungi</taxon>
        <taxon>Dikarya</taxon>
        <taxon>Ascomycota</taxon>
        <taxon>Pezizomycotina</taxon>
        <taxon>Dothideomycetes</taxon>
        <taxon>Dothideomycetes incertae sedis</taxon>
        <taxon>Botryosphaeriales</taxon>
        <taxon>Botryosphaeriaceae</taxon>
        <taxon>Diplodia</taxon>
    </lineage>
</organism>
<gene>
    <name evidence="1" type="ORF">SLS55_009392</name>
</gene>
<evidence type="ECO:0000313" key="1">
    <source>
        <dbReference type="EMBL" id="KAL0254868.1"/>
    </source>
</evidence>
<protein>
    <recommendedName>
        <fullName evidence="3">F-box domain-containing protein</fullName>
    </recommendedName>
</protein>
<sequence length="398" mass="44705">MSDAALSTLVKILSMPHAKTEPEKKQSATVLRSSYLSKMLYPTTDIAVGSYSDPQETSTKAPLLVGDIIRENLDIKDLLSLRLVNKAVKSWVEGDDFDFSTLAFNTLHLSRRLHNRFDEHLSLIALQNIASFCTHFYIHLDDMLNPVLPLVHRGVSLFDENKSSLWMQLFHILGSLETLSISAPGQPDWHKFGTGEAILESIRAALEAVLPAGLRDITLSPINATGLLHFRWRGAAFKQSTWMAEAFWGHITNLSIGLLNPLPHYSQSNQKDFIKALHDHLGSFSRSLKEFRFSWIGPTGPNPLLLDLRYGGHNFSSPAIKWSTLTMVHLKNVFAHCEDVGVLWSTRCPNLELLKLEEIQMMEKVETVVWEEDDEGDDGLEHAVSEQDTPLPCQFPLG</sequence>
<keyword evidence="2" id="KW-1185">Reference proteome</keyword>
<dbReference type="Proteomes" id="UP001430584">
    <property type="component" value="Unassembled WGS sequence"/>
</dbReference>
<comment type="caution">
    <text evidence="1">The sequence shown here is derived from an EMBL/GenBank/DDBJ whole genome shotgun (WGS) entry which is preliminary data.</text>
</comment>
<name>A0ABR3C2K8_9PEZI</name>
<reference evidence="1 2" key="1">
    <citation type="submission" date="2024-02" db="EMBL/GenBank/DDBJ databases">
        <title>De novo assembly and annotation of 12 fungi associated with fruit tree decline syndrome in Ontario, Canada.</title>
        <authorList>
            <person name="Sulman M."/>
            <person name="Ellouze W."/>
            <person name="Ilyukhin E."/>
        </authorList>
    </citation>
    <scope>NUCLEOTIDE SEQUENCE [LARGE SCALE GENOMIC DNA]</scope>
    <source>
        <strain evidence="1 2">FDS-637</strain>
    </source>
</reference>
<dbReference type="EMBL" id="JAJVCZ030000010">
    <property type="protein sequence ID" value="KAL0254868.1"/>
    <property type="molecule type" value="Genomic_DNA"/>
</dbReference>